<proteinExistence type="predicted"/>
<evidence type="ECO:0000313" key="3">
    <source>
        <dbReference type="Proteomes" id="UP001066276"/>
    </source>
</evidence>
<dbReference type="AlphaFoldDB" id="A0AAV7TI57"/>
<evidence type="ECO:0000313" key="2">
    <source>
        <dbReference type="EMBL" id="KAJ1176098.1"/>
    </source>
</evidence>
<protein>
    <submittedName>
        <fullName evidence="2">Uncharacterized protein</fullName>
    </submittedName>
</protein>
<comment type="caution">
    <text evidence="2">The sequence shown here is derived from an EMBL/GenBank/DDBJ whole genome shotgun (WGS) entry which is preliminary data.</text>
</comment>
<name>A0AAV7TI57_PLEWA</name>
<feature type="region of interest" description="Disordered" evidence="1">
    <location>
        <begin position="1"/>
        <end position="39"/>
    </location>
</feature>
<evidence type="ECO:0000256" key="1">
    <source>
        <dbReference type="SAM" id="MobiDB-lite"/>
    </source>
</evidence>
<gene>
    <name evidence="2" type="ORF">NDU88_001381</name>
</gene>
<organism evidence="2 3">
    <name type="scientific">Pleurodeles waltl</name>
    <name type="common">Iberian ribbed newt</name>
    <dbReference type="NCBI Taxonomy" id="8319"/>
    <lineage>
        <taxon>Eukaryota</taxon>
        <taxon>Metazoa</taxon>
        <taxon>Chordata</taxon>
        <taxon>Craniata</taxon>
        <taxon>Vertebrata</taxon>
        <taxon>Euteleostomi</taxon>
        <taxon>Amphibia</taxon>
        <taxon>Batrachia</taxon>
        <taxon>Caudata</taxon>
        <taxon>Salamandroidea</taxon>
        <taxon>Salamandridae</taxon>
        <taxon>Pleurodelinae</taxon>
        <taxon>Pleurodeles</taxon>
    </lineage>
</organism>
<sequence length="104" mass="11283">MRGSAGFGTGMLSDDPGALRQGERYLLPGRSPSKNTDTRAVKTTYRHGDGRQNTVAVATSRPPYYDCCRNSARRLTHDTAWWCSVGGLCGWQQRSVLPLAGGPP</sequence>
<dbReference type="Proteomes" id="UP001066276">
    <property type="component" value="Chromosome 3_2"/>
</dbReference>
<keyword evidence="3" id="KW-1185">Reference proteome</keyword>
<dbReference type="EMBL" id="JANPWB010000006">
    <property type="protein sequence ID" value="KAJ1176098.1"/>
    <property type="molecule type" value="Genomic_DNA"/>
</dbReference>
<reference evidence="2" key="1">
    <citation type="journal article" date="2022" name="bioRxiv">
        <title>Sequencing and chromosome-scale assembly of the giantPleurodeles waltlgenome.</title>
        <authorList>
            <person name="Brown T."/>
            <person name="Elewa A."/>
            <person name="Iarovenko S."/>
            <person name="Subramanian E."/>
            <person name="Araus A.J."/>
            <person name="Petzold A."/>
            <person name="Susuki M."/>
            <person name="Suzuki K.-i.T."/>
            <person name="Hayashi T."/>
            <person name="Toyoda A."/>
            <person name="Oliveira C."/>
            <person name="Osipova E."/>
            <person name="Leigh N.D."/>
            <person name="Simon A."/>
            <person name="Yun M.H."/>
        </authorList>
    </citation>
    <scope>NUCLEOTIDE SEQUENCE</scope>
    <source>
        <strain evidence="2">20211129_DDA</strain>
        <tissue evidence="2">Liver</tissue>
    </source>
</reference>
<accession>A0AAV7TI57</accession>